<dbReference type="OrthoDB" id="8911335at2"/>
<dbReference type="RefSeq" id="WP_067156330.1">
    <property type="nucleotide sequence ID" value="NZ_CP014864.1"/>
</dbReference>
<keyword evidence="1" id="KW-0812">Transmembrane</keyword>
<dbReference type="AlphaFoldDB" id="A0A143HQW2"/>
<reference evidence="2" key="2">
    <citation type="submission" date="2016-03" db="EMBL/GenBank/DDBJ databases">
        <authorList>
            <person name="Ploux O."/>
        </authorList>
    </citation>
    <scope>NUCLEOTIDE SEQUENCE [LARGE SCALE GENOMIC DNA]</scope>
    <source>
        <strain evidence="2">DAU221</strain>
    </source>
</reference>
<dbReference type="Proteomes" id="UP001209730">
    <property type="component" value="Unassembled WGS sequence"/>
</dbReference>
<evidence type="ECO:0000313" key="4">
    <source>
        <dbReference type="Proteomes" id="UP000076077"/>
    </source>
</evidence>
<dbReference type="GeneID" id="76609287"/>
<keyword evidence="4" id="KW-1185">Reference proteome</keyword>
<evidence type="ECO:0000313" key="3">
    <source>
        <dbReference type="EMBL" id="MCX2802544.1"/>
    </source>
</evidence>
<feature type="transmembrane region" description="Helical" evidence="1">
    <location>
        <begin position="62"/>
        <end position="81"/>
    </location>
</feature>
<dbReference type="Proteomes" id="UP000076077">
    <property type="component" value="Chromosome"/>
</dbReference>
<protein>
    <submittedName>
        <fullName evidence="2">Uncharacterized protein</fullName>
    </submittedName>
</protein>
<gene>
    <name evidence="2" type="ORF">A3224_14730</name>
    <name evidence="3" type="ORF">OQJ68_12180</name>
</gene>
<reference evidence="4" key="1">
    <citation type="submission" date="2016-03" db="EMBL/GenBank/DDBJ databases">
        <authorList>
            <person name="Lee Y.-S."/>
            <person name="Choi Y.-L."/>
        </authorList>
    </citation>
    <scope>NUCLEOTIDE SEQUENCE [LARGE SCALE GENOMIC DNA]</scope>
    <source>
        <strain evidence="4">DAU221</strain>
    </source>
</reference>
<dbReference type="STRING" id="252514.A3224_14730"/>
<feature type="transmembrane region" description="Helical" evidence="1">
    <location>
        <begin position="87"/>
        <end position="108"/>
    </location>
</feature>
<proteinExistence type="predicted"/>
<dbReference type="KEGG" id="mthd:A3224_14730"/>
<sequence>MTNQSPGNAIRRKNRASTKLQPDWWSKSFAGAVLGLTLALALAGLFAWVGPGGLYAPDKRQFVMWMIAPLWVTVFSLVYLIPTGKRALLILGGLNLLAFGLLFLVRFISEGRV</sequence>
<keyword evidence="1" id="KW-1133">Transmembrane helix</keyword>
<reference evidence="3" key="3">
    <citation type="submission" date="2022-11" db="EMBL/GenBank/DDBJ databases">
        <title>Chitin-degrading and fungicidal potential of chitinolytic bacterial strains from marine environment of the Pacific Ocean regions.</title>
        <authorList>
            <person name="Pentekhina I."/>
            <person name="Nedashkovskaya O."/>
            <person name="Seitkalieva A."/>
            <person name="Podvolotskaya A."/>
            <person name="Tekutyeva L."/>
            <person name="Balabanova L."/>
        </authorList>
    </citation>
    <scope>NUCLEOTIDE SEQUENCE</scope>
    <source>
        <strain evidence="3">KMM 6838</strain>
    </source>
</reference>
<keyword evidence="1" id="KW-0472">Membrane</keyword>
<evidence type="ECO:0000256" key="1">
    <source>
        <dbReference type="SAM" id="Phobius"/>
    </source>
</evidence>
<evidence type="ECO:0000313" key="2">
    <source>
        <dbReference type="EMBL" id="AMX03672.1"/>
    </source>
</evidence>
<name>A0A143HQW2_MICTH</name>
<accession>A0A143HQW2</accession>
<feature type="transmembrane region" description="Helical" evidence="1">
    <location>
        <begin position="29"/>
        <end position="50"/>
    </location>
</feature>
<dbReference type="EMBL" id="JAPHQB010000020">
    <property type="protein sequence ID" value="MCX2802544.1"/>
    <property type="molecule type" value="Genomic_DNA"/>
</dbReference>
<organism evidence="2 4">
    <name type="scientific">Microbulbifer thermotolerans</name>
    <dbReference type="NCBI Taxonomy" id="252514"/>
    <lineage>
        <taxon>Bacteria</taxon>
        <taxon>Pseudomonadati</taxon>
        <taxon>Pseudomonadota</taxon>
        <taxon>Gammaproteobacteria</taxon>
        <taxon>Cellvibrionales</taxon>
        <taxon>Microbulbiferaceae</taxon>
        <taxon>Microbulbifer</taxon>
    </lineage>
</organism>
<dbReference type="EMBL" id="CP014864">
    <property type="protein sequence ID" value="AMX03672.1"/>
    <property type="molecule type" value="Genomic_DNA"/>
</dbReference>